<protein>
    <submittedName>
        <fullName evidence="2">Polysaccharide pyruvyl transferase</fullName>
    </submittedName>
</protein>
<feature type="domain" description="Polysaccharide pyruvyl transferase" evidence="1">
    <location>
        <begin position="13"/>
        <end position="297"/>
    </location>
</feature>
<dbReference type="GO" id="GO:0016740">
    <property type="term" value="F:transferase activity"/>
    <property type="evidence" value="ECO:0007669"/>
    <property type="project" value="UniProtKB-KW"/>
</dbReference>
<keyword evidence="2" id="KW-0808">Transferase</keyword>
<sequence length="359" mass="41919">MKIAVFTLPLLNNYGGILQAFALVKFLNECGFGAKLLNLEPNESRFSLNYLKFLIAKIIYYKKYKNVVFKKKQYKKFESFILKNIPLTSKINSAKQLNKVFKRYKFDACIVGSDQVFRPEYFWLYKDSFSLGFLNENVIKLSYAASFGGAKYSGYNKEFHAKNFKKFRAISVREKSGIKVCKETFGVDATWVLDPTMMLEIDEYKKLFKDIKASNSKGKVFAYVLDKSLEKQTLINSFAKDKNLEIYEINDGNSSNNIISIEEWLKNIYEADTIITDSFHGCVFSILFNKPFYAFINKERGADRFYSLFEMFDLFDRIINCNNFSQKNINYKKVNEIIKEQKEFSKNFLILNLKVDNAK</sequence>
<accession>A0A6N2RIP3</accession>
<dbReference type="EMBL" id="CACRSK010000001">
    <property type="protein sequence ID" value="VYS80726.1"/>
    <property type="molecule type" value="Genomic_DNA"/>
</dbReference>
<proteinExistence type="predicted"/>
<dbReference type="RefSeq" id="WP_156846939.1">
    <property type="nucleotide sequence ID" value="NZ_CACRSK010000001.1"/>
</dbReference>
<organism evidence="2">
    <name type="scientific">Campylobacter ureolyticus</name>
    <dbReference type="NCBI Taxonomy" id="827"/>
    <lineage>
        <taxon>Bacteria</taxon>
        <taxon>Pseudomonadati</taxon>
        <taxon>Campylobacterota</taxon>
        <taxon>Epsilonproteobacteria</taxon>
        <taxon>Campylobacterales</taxon>
        <taxon>Campylobacteraceae</taxon>
        <taxon>Campylobacter</taxon>
    </lineage>
</organism>
<evidence type="ECO:0000313" key="2">
    <source>
        <dbReference type="EMBL" id="VYS80726.1"/>
    </source>
</evidence>
<gene>
    <name evidence="2" type="ORF">CULFYP111_00455</name>
</gene>
<dbReference type="InterPro" id="IPR007345">
    <property type="entry name" value="Polysacch_pyruvyl_Trfase"/>
</dbReference>
<name>A0A6N2RIP3_9BACT</name>
<dbReference type="Pfam" id="PF04230">
    <property type="entry name" value="PS_pyruv_trans"/>
    <property type="match status" value="1"/>
</dbReference>
<dbReference type="AlphaFoldDB" id="A0A6N2RIP3"/>
<evidence type="ECO:0000259" key="1">
    <source>
        <dbReference type="Pfam" id="PF04230"/>
    </source>
</evidence>
<reference evidence="2" key="1">
    <citation type="submission" date="2019-11" db="EMBL/GenBank/DDBJ databases">
        <authorList>
            <person name="Feng L."/>
        </authorList>
    </citation>
    <scope>NUCLEOTIDE SEQUENCE</scope>
    <source>
        <strain evidence="2">CUreolyticusLFYP111</strain>
    </source>
</reference>